<dbReference type="OrthoDB" id="2151982at2759"/>
<dbReference type="AlphaFoldDB" id="A0A136IMN4"/>
<dbReference type="EMBL" id="KQ964270">
    <property type="protein sequence ID" value="KXJ86206.1"/>
    <property type="molecule type" value="Genomic_DNA"/>
</dbReference>
<evidence type="ECO:0000256" key="1">
    <source>
        <dbReference type="SAM" id="MobiDB-lite"/>
    </source>
</evidence>
<gene>
    <name evidence="2" type="ORF">Micbo1qcDRAFT_237133</name>
</gene>
<feature type="region of interest" description="Disordered" evidence="1">
    <location>
        <begin position="52"/>
        <end position="76"/>
    </location>
</feature>
<name>A0A136IMN4_9PEZI</name>
<feature type="region of interest" description="Disordered" evidence="1">
    <location>
        <begin position="102"/>
        <end position="123"/>
    </location>
</feature>
<dbReference type="InParanoid" id="A0A136IMN4"/>
<accession>A0A136IMN4</accession>
<organism evidence="2 3">
    <name type="scientific">Microdochium bolleyi</name>
    <dbReference type="NCBI Taxonomy" id="196109"/>
    <lineage>
        <taxon>Eukaryota</taxon>
        <taxon>Fungi</taxon>
        <taxon>Dikarya</taxon>
        <taxon>Ascomycota</taxon>
        <taxon>Pezizomycotina</taxon>
        <taxon>Sordariomycetes</taxon>
        <taxon>Xylariomycetidae</taxon>
        <taxon>Xylariales</taxon>
        <taxon>Microdochiaceae</taxon>
        <taxon>Microdochium</taxon>
    </lineage>
</organism>
<evidence type="ECO:0000313" key="3">
    <source>
        <dbReference type="Proteomes" id="UP000070501"/>
    </source>
</evidence>
<feature type="region of interest" description="Disordered" evidence="1">
    <location>
        <begin position="306"/>
        <end position="326"/>
    </location>
</feature>
<keyword evidence="3" id="KW-1185">Reference proteome</keyword>
<evidence type="ECO:0000313" key="2">
    <source>
        <dbReference type="EMBL" id="KXJ86206.1"/>
    </source>
</evidence>
<feature type="region of interest" description="Disordered" evidence="1">
    <location>
        <begin position="179"/>
        <end position="221"/>
    </location>
</feature>
<feature type="compositionally biased region" description="Acidic residues" evidence="1">
    <location>
        <begin position="200"/>
        <end position="214"/>
    </location>
</feature>
<proteinExistence type="predicted"/>
<reference evidence="3" key="1">
    <citation type="submission" date="2016-02" db="EMBL/GenBank/DDBJ databases">
        <title>Draft genome sequence of Microdochium bolleyi, a fungal endophyte of beachgrass.</title>
        <authorList>
            <consortium name="DOE Joint Genome Institute"/>
            <person name="David A.S."/>
            <person name="May G."/>
            <person name="Haridas S."/>
            <person name="Lim J."/>
            <person name="Wang M."/>
            <person name="Labutti K."/>
            <person name="Lipzen A."/>
            <person name="Barry K."/>
            <person name="Grigoriev I.V."/>
        </authorList>
    </citation>
    <scope>NUCLEOTIDE SEQUENCE [LARGE SCALE GENOMIC DNA]</scope>
    <source>
        <strain evidence="3">J235TASD1</strain>
    </source>
</reference>
<sequence length="352" mass="38284">MTHHHHSLPGPKQQLQQQKLPDLSATPLRHPDCCLSLSTTLLSQIAAACATTERDDSQSSTHQQQPRQQPGRRVRDRVILSIGSGSGLLEACLQRYIDSDTTTRTTTNTRGDASEGNTDGRLVVRGVEVHQLSSNSNSNSNTGSQQQMLLNRYLPAHRRSTVRGTWEVSTELEELLLPSSAGGAKRRRGGMATDGGRDRDDDDDDGSGNDDEEQLAQLDRGVDAARVVAESEHFRPGEDSDTGGAGGEEEVAALMFVYPRQPGLVRRYVDAVLAPPSSGARGRRGPRVMIWLGPRADWADFRPCFEAGQPRGGADDGDDKDSEHGVVRSTRVLEGSEAGLLDYEMMSIVYLT</sequence>
<dbReference type="Proteomes" id="UP000070501">
    <property type="component" value="Unassembled WGS sequence"/>
</dbReference>
<protein>
    <submittedName>
        <fullName evidence="2">Uncharacterized protein</fullName>
    </submittedName>
</protein>